<feature type="transmembrane region" description="Helical" evidence="1">
    <location>
        <begin position="212"/>
        <end position="229"/>
    </location>
</feature>
<keyword evidence="1" id="KW-0812">Transmembrane</keyword>
<feature type="transmembrane region" description="Helical" evidence="1">
    <location>
        <begin position="315"/>
        <end position="338"/>
    </location>
</feature>
<keyword evidence="1" id="KW-1133">Transmembrane helix</keyword>
<evidence type="ECO:0000256" key="1">
    <source>
        <dbReference type="SAM" id="Phobius"/>
    </source>
</evidence>
<accession>A0A330I0J8</accession>
<feature type="transmembrane region" description="Helical" evidence="1">
    <location>
        <begin position="406"/>
        <end position="426"/>
    </location>
</feature>
<feature type="transmembrane region" description="Helical" evidence="1">
    <location>
        <begin position="27"/>
        <end position="49"/>
    </location>
</feature>
<reference evidence="3" key="1">
    <citation type="submission" date="2018-06" db="EMBL/GenBank/DDBJ databases">
        <authorList>
            <person name="Helene L.C."/>
            <person name="Dall'Agnol R."/>
            <person name="Delamuta J.R."/>
            <person name="Hungria M."/>
        </authorList>
    </citation>
    <scope>NUCLEOTIDE SEQUENCE [LARGE SCALE GENOMIC DNA]</scope>
    <source>
        <strain evidence="3">AC99b</strain>
    </source>
</reference>
<feature type="transmembrane region" description="Helical" evidence="1">
    <location>
        <begin position="87"/>
        <end position="105"/>
    </location>
</feature>
<evidence type="ECO:0000313" key="2">
    <source>
        <dbReference type="EMBL" id="RAZ92579.1"/>
    </source>
</evidence>
<name>A0A330I0J8_9HYPH</name>
<feature type="transmembrane region" description="Helical" evidence="1">
    <location>
        <begin position="350"/>
        <end position="370"/>
    </location>
</feature>
<keyword evidence="3" id="KW-1185">Reference proteome</keyword>
<dbReference type="EMBL" id="QMBP01000001">
    <property type="protein sequence ID" value="RAZ92579.1"/>
    <property type="molecule type" value="Genomic_DNA"/>
</dbReference>
<gene>
    <name evidence="2" type="ORF">DPM33_01375</name>
</gene>
<reference evidence="2 3" key="2">
    <citation type="submission" date="2018-07" db="EMBL/GenBank/DDBJ databases">
        <title>Diversity of Mesorhizobium strains in Brazil.</title>
        <authorList>
            <person name="Helene L.C.F."/>
            <person name="Dall'Agnol R."/>
            <person name="Delamuta J.R.M."/>
            <person name="Hungria M."/>
        </authorList>
    </citation>
    <scope>NUCLEOTIDE SEQUENCE [LARGE SCALE GENOMIC DNA]</scope>
    <source>
        <strain evidence="2 3">AC99b</strain>
    </source>
</reference>
<feature type="transmembrane region" description="Helical" evidence="1">
    <location>
        <begin position="190"/>
        <end position="206"/>
    </location>
</feature>
<dbReference type="Proteomes" id="UP000251558">
    <property type="component" value="Unassembled WGS sequence"/>
</dbReference>
<dbReference type="AlphaFoldDB" id="A0A330I0J8"/>
<sequence>MSIQEPSLAIPTVQNFPAEGFSKARSYWLPAALLILAVNFCFLVFYVFVEYKKFFHADSAMKMLLAREIIYSHTFFPPDWYYGNNDIVVVFGQLFAIPAMIFLPAGFTVHAISGLVTSVLVLHSVWLATGLTQIGKTQRTLITASMAAGISGLLAENLYGQASYGTILYMSLYLICCLVKLMRQQSTKHVVLWSVLLCALIMAEFWGNPQRALITIGMPLVIAALWSTCRPGDHRSHVGRASLLGAAASICAGIGGGTILYTVTFAHVNNAARDASSIKWLPYDTIVGNLAVLGKEVLIIFGGLPPADSELLSVIGLYGALRMIVAILLIWLILRAVATSARLDGEVGPLAIYGSVALLSVCFLQVATTIPNLAEPIASSRYLVPSLVTMAIVALATPLDMRQRPIEFLSVAVVLAGLLTSAYPTFVKSDLRSHLGLAQQQPRAIDFSGLARYLEDNGLAYGYATYWNAGPLSVLSDEHVLVRQITLDGPLPMPMRFLSSDRWYLADAWKGETFLLLKQEDANKVDWKQLAALGLPVSRKLQFGELGIFVFGENFAAKLPGWDIRFKQPVTFHAEGAPTLVGSLQARGDGKALVAPANVKGALVYGPYVSIARGTYRLTFDLEAGSNPAAVARIDAASSPAGTVMAEKELTESHGPQQLQFSIDRTSTMEFRVWALGNGEVAFKSVTLQRAGP</sequence>
<feature type="transmembrane region" description="Helical" evidence="1">
    <location>
        <begin position="382"/>
        <end position="399"/>
    </location>
</feature>
<evidence type="ECO:0008006" key="4">
    <source>
        <dbReference type="Google" id="ProtNLM"/>
    </source>
</evidence>
<feature type="transmembrane region" description="Helical" evidence="1">
    <location>
        <begin position="111"/>
        <end position="129"/>
    </location>
</feature>
<proteinExistence type="predicted"/>
<feature type="transmembrane region" description="Helical" evidence="1">
    <location>
        <begin position="166"/>
        <end position="183"/>
    </location>
</feature>
<feature type="transmembrane region" description="Helical" evidence="1">
    <location>
        <begin position="241"/>
        <end position="263"/>
    </location>
</feature>
<comment type="caution">
    <text evidence="2">The sequence shown here is derived from an EMBL/GenBank/DDBJ whole genome shotgun (WGS) entry which is preliminary data.</text>
</comment>
<protein>
    <recommendedName>
        <fullName evidence="4">Glycosyltransferase RgtA/B/C/D-like domain-containing protein</fullName>
    </recommendedName>
</protein>
<feature type="transmembrane region" description="Helical" evidence="1">
    <location>
        <begin position="141"/>
        <end position="160"/>
    </location>
</feature>
<keyword evidence="1" id="KW-0472">Membrane</keyword>
<organism evidence="2 3">
    <name type="scientific">Mesorhizobium hawassense</name>
    <dbReference type="NCBI Taxonomy" id="1209954"/>
    <lineage>
        <taxon>Bacteria</taxon>
        <taxon>Pseudomonadati</taxon>
        <taxon>Pseudomonadota</taxon>
        <taxon>Alphaproteobacteria</taxon>
        <taxon>Hyphomicrobiales</taxon>
        <taxon>Phyllobacteriaceae</taxon>
        <taxon>Mesorhizobium</taxon>
    </lineage>
</organism>
<evidence type="ECO:0000313" key="3">
    <source>
        <dbReference type="Proteomes" id="UP000251558"/>
    </source>
</evidence>